<sequence>MTPTHRIFPYNDIWLDCVNNNLMSILISHHSSFEKLPLTFKTQYWKKLINQTFPEDNFESLLHQGLMLPKVQYDTEQLYHYLRFEDQLLEQSDIPFLDEMIQGALDKKKYVFLDVDRFFYSSGREAGKIHFIHPTFIHGKCASGEAYTVIEDCLSPGRMHDYQTPLEVIVESTQYQITSGRKVRFIMVSVHEGSIRNFNHDFSVQDSFISELRSNLLEDKVVFLEQYGLHYQLGLKALTDYVEEFEELVGNLNETSIFALRSSSFAQNHKKNNRLFKLLEDQSAHTNLYKQLAEQSMDLSRLWEIYRTTVIKMIASNSVRDQAIVKLEEIVKKEYHMVKTMKIAAEVSNS</sequence>
<proteinExistence type="predicted"/>
<accession>A0ABS4NRS7</accession>
<gene>
    <name evidence="1" type="ORF">J2Z70_002927</name>
</gene>
<comment type="caution">
    <text evidence="1">The sequence shown here is derived from an EMBL/GenBank/DDBJ whole genome shotgun (WGS) entry which is preliminary data.</text>
</comment>
<reference evidence="1 2" key="1">
    <citation type="submission" date="2021-03" db="EMBL/GenBank/DDBJ databases">
        <title>Genomic Encyclopedia of Type Strains, Phase IV (KMG-IV): sequencing the most valuable type-strain genomes for metagenomic binning, comparative biology and taxonomic classification.</title>
        <authorList>
            <person name="Goeker M."/>
        </authorList>
    </citation>
    <scope>NUCLEOTIDE SEQUENCE [LARGE SCALE GENOMIC DNA]</scope>
    <source>
        <strain evidence="1 2">DSM 101953</strain>
    </source>
</reference>
<dbReference type="EMBL" id="JAGGLV010000008">
    <property type="protein sequence ID" value="MBP2112773.1"/>
    <property type="molecule type" value="Genomic_DNA"/>
</dbReference>
<name>A0ABS4NRS7_9BACL</name>
<protein>
    <recommendedName>
        <fullName evidence="3">Butirosin biosynthesis protein H N-terminal domain-containing protein</fullName>
    </recommendedName>
</protein>
<dbReference type="RefSeq" id="WP_209874023.1">
    <property type="nucleotide sequence ID" value="NZ_JAGGLV010000008.1"/>
</dbReference>
<organism evidence="1 2">
    <name type="scientific">Paenibacillus silagei</name>
    <dbReference type="NCBI Taxonomy" id="1670801"/>
    <lineage>
        <taxon>Bacteria</taxon>
        <taxon>Bacillati</taxon>
        <taxon>Bacillota</taxon>
        <taxon>Bacilli</taxon>
        <taxon>Bacillales</taxon>
        <taxon>Paenibacillaceae</taxon>
        <taxon>Paenibacillus</taxon>
    </lineage>
</organism>
<evidence type="ECO:0008006" key="3">
    <source>
        <dbReference type="Google" id="ProtNLM"/>
    </source>
</evidence>
<evidence type="ECO:0000313" key="1">
    <source>
        <dbReference type="EMBL" id="MBP2112773.1"/>
    </source>
</evidence>
<dbReference type="Proteomes" id="UP000773462">
    <property type="component" value="Unassembled WGS sequence"/>
</dbReference>
<evidence type="ECO:0000313" key="2">
    <source>
        <dbReference type="Proteomes" id="UP000773462"/>
    </source>
</evidence>
<keyword evidence="2" id="KW-1185">Reference proteome</keyword>